<dbReference type="InterPro" id="IPR043504">
    <property type="entry name" value="Peptidase_S1_PA_chymotrypsin"/>
</dbReference>
<dbReference type="SUPFAM" id="SSF50494">
    <property type="entry name" value="Trypsin-like serine proteases"/>
    <property type="match status" value="1"/>
</dbReference>
<evidence type="ECO:0000256" key="2">
    <source>
        <dbReference type="SAM" id="SignalP"/>
    </source>
</evidence>
<dbReference type="InterPro" id="IPR009003">
    <property type="entry name" value="Peptidase_S1_PA"/>
</dbReference>
<dbReference type="GO" id="GO:0006508">
    <property type="term" value="P:proteolysis"/>
    <property type="evidence" value="ECO:0007669"/>
    <property type="project" value="InterPro"/>
</dbReference>
<feature type="chain" id="PRO_5030892399" evidence="2">
    <location>
        <begin position="27"/>
        <end position="323"/>
    </location>
</feature>
<feature type="signal peptide" evidence="2">
    <location>
        <begin position="1"/>
        <end position="26"/>
    </location>
</feature>
<proteinExistence type="predicted"/>
<evidence type="ECO:0000259" key="3">
    <source>
        <dbReference type="Pfam" id="PF00089"/>
    </source>
</evidence>
<gene>
    <name evidence="4" type="ORF">FHR38_004140</name>
</gene>
<dbReference type="Gene3D" id="2.40.10.10">
    <property type="entry name" value="Trypsin-like serine proteases"/>
    <property type="match status" value="2"/>
</dbReference>
<organism evidence="4 5">
    <name type="scientific">Micromonospora polyrhachis</name>
    <dbReference type="NCBI Taxonomy" id="1282883"/>
    <lineage>
        <taxon>Bacteria</taxon>
        <taxon>Bacillati</taxon>
        <taxon>Actinomycetota</taxon>
        <taxon>Actinomycetes</taxon>
        <taxon>Micromonosporales</taxon>
        <taxon>Micromonosporaceae</taxon>
        <taxon>Micromonospora</taxon>
    </lineage>
</organism>
<dbReference type="InterPro" id="IPR050966">
    <property type="entry name" value="Glutamyl_endopeptidase"/>
</dbReference>
<comment type="caution">
    <text evidence="4">The sequence shown here is derived from an EMBL/GenBank/DDBJ whole genome shotgun (WGS) entry which is preliminary data.</text>
</comment>
<accession>A0A7W7WRC8</accession>
<evidence type="ECO:0000313" key="5">
    <source>
        <dbReference type="Proteomes" id="UP000578819"/>
    </source>
</evidence>
<dbReference type="RefSeq" id="WP_184536186.1">
    <property type="nucleotide sequence ID" value="NZ_JACHJW010000001.1"/>
</dbReference>
<dbReference type="AlphaFoldDB" id="A0A7W7WRC8"/>
<evidence type="ECO:0000256" key="1">
    <source>
        <dbReference type="ARBA" id="ARBA00022729"/>
    </source>
</evidence>
<name>A0A7W7WRC8_9ACTN</name>
<dbReference type="Pfam" id="PF00089">
    <property type="entry name" value="Trypsin"/>
    <property type="match status" value="1"/>
</dbReference>
<sequence length="323" mass="34317">MRTSRRLLALSALILPAVLAGTPAQAATNIDTTLGAAVPAGVTSIEREAGSTSQAAAYWTADRMAAATPADEVEKSAGPIAQSPAPEQVRRFAEAVAPKDGGDFNTQLNESITVGKIFYTSSTDGRGHYCSASVVNSTARNMVFTAAHCVHDGPGRDWHTANWMFVPSYRNGAQPYGTWDWSTLAVPSGWISTRERQYDVAIALVHGSRSIVDAVGANGLLTGGGREYHYDIFGYPSNKDSGQIQWVCSGTSRDAGSNRIEMDCGFGGGSSGGPWYYSYNNTTRRGDVHGVMSYSSGSNTNGSPYFSAAVVGTLYDTYANDTW</sequence>
<evidence type="ECO:0000313" key="4">
    <source>
        <dbReference type="EMBL" id="MBB4960407.1"/>
    </source>
</evidence>
<keyword evidence="1 2" id="KW-0732">Signal</keyword>
<feature type="domain" description="Peptidase S1" evidence="3">
    <location>
        <begin position="119"/>
        <end position="310"/>
    </location>
</feature>
<dbReference type="EMBL" id="JACHJW010000001">
    <property type="protein sequence ID" value="MBB4960407.1"/>
    <property type="molecule type" value="Genomic_DNA"/>
</dbReference>
<keyword evidence="5" id="KW-1185">Reference proteome</keyword>
<dbReference type="Proteomes" id="UP000578819">
    <property type="component" value="Unassembled WGS sequence"/>
</dbReference>
<protein>
    <submittedName>
        <fullName evidence="4">V8-like Glu-specific endopeptidase</fullName>
    </submittedName>
</protein>
<dbReference type="GO" id="GO:0004252">
    <property type="term" value="F:serine-type endopeptidase activity"/>
    <property type="evidence" value="ECO:0007669"/>
    <property type="project" value="InterPro"/>
</dbReference>
<reference evidence="4 5" key="1">
    <citation type="submission" date="2020-08" db="EMBL/GenBank/DDBJ databases">
        <title>Sequencing the genomes of 1000 actinobacteria strains.</title>
        <authorList>
            <person name="Klenk H.-P."/>
        </authorList>
    </citation>
    <scope>NUCLEOTIDE SEQUENCE [LARGE SCALE GENOMIC DNA]</scope>
    <source>
        <strain evidence="4 5">DSM 45886</strain>
    </source>
</reference>
<dbReference type="InterPro" id="IPR001254">
    <property type="entry name" value="Trypsin_dom"/>
</dbReference>
<dbReference type="PANTHER" id="PTHR15462">
    <property type="entry name" value="SERINE PROTEASE"/>
    <property type="match status" value="1"/>
</dbReference>